<gene>
    <name evidence="1" type="ORF">ADIAG_01675</name>
</gene>
<keyword evidence="2" id="KW-1185">Reference proteome</keyword>
<organism evidence="1 2">
    <name type="scientific">Paeniglutamicibacter gangotriensis Lz1y</name>
    <dbReference type="NCBI Taxonomy" id="1276920"/>
    <lineage>
        <taxon>Bacteria</taxon>
        <taxon>Bacillati</taxon>
        <taxon>Actinomycetota</taxon>
        <taxon>Actinomycetes</taxon>
        <taxon>Micrococcales</taxon>
        <taxon>Micrococcaceae</taxon>
        <taxon>Paeniglutamicibacter</taxon>
    </lineage>
</organism>
<evidence type="ECO:0000313" key="1">
    <source>
        <dbReference type="EMBL" id="EMQ98916.1"/>
    </source>
</evidence>
<name>M7MV49_9MICC</name>
<evidence type="ECO:0000313" key="2">
    <source>
        <dbReference type="Proteomes" id="UP000012015"/>
    </source>
</evidence>
<accession>M7MV49</accession>
<sequence length="32" mass="4012">MLNLQMTQPREYFQRANKRQLQQEQDHRLHSS</sequence>
<dbReference type="Proteomes" id="UP000012015">
    <property type="component" value="Unassembled WGS sequence"/>
</dbReference>
<dbReference type="EMBL" id="AOCK01000004">
    <property type="protein sequence ID" value="EMQ98916.1"/>
    <property type="molecule type" value="Genomic_DNA"/>
</dbReference>
<protein>
    <submittedName>
        <fullName evidence="1">Uncharacterized protein</fullName>
    </submittedName>
</protein>
<dbReference type="AlphaFoldDB" id="M7MV49"/>
<reference evidence="1 2" key="1">
    <citation type="journal article" date="2013" name="Genome Announc.">
        <title>Draft Genome Sequence of Arthrobacter gangotriensis Strain Lz1yT, Isolated from a Penguin Rookery Soil Sample Collected in Antarctica, near the Indian Station Dakshin Gangotri.</title>
        <authorList>
            <person name="Shivaji S."/>
            <person name="Ara S."/>
            <person name="Bandi S."/>
            <person name="Singh A."/>
            <person name="Kumar Pinnaka A."/>
        </authorList>
    </citation>
    <scope>NUCLEOTIDE SEQUENCE [LARGE SCALE GENOMIC DNA]</scope>
    <source>
        <strain evidence="1 2">Lz1y</strain>
    </source>
</reference>
<proteinExistence type="predicted"/>
<comment type="caution">
    <text evidence="1">The sequence shown here is derived from an EMBL/GenBank/DDBJ whole genome shotgun (WGS) entry which is preliminary data.</text>
</comment>